<dbReference type="InterPro" id="IPR056884">
    <property type="entry name" value="NPHP3-like_N"/>
</dbReference>
<dbReference type="Gene3D" id="3.40.50.300">
    <property type="entry name" value="P-loop containing nucleotide triphosphate hydrolases"/>
    <property type="match status" value="1"/>
</dbReference>
<keyword evidence="4" id="KW-1185">Reference proteome</keyword>
<feature type="non-terminal residue" evidence="3">
    <location>
        <position position="405"/>
    </location>
</feature>
<organism evidence="3 4">
    <name type="scientific">Lophium mytilinum</name>
    <dbReference type="NCBI Taxonomy" id="390894"/>
    <lineage>
        <taxon>Eukaryota</taxon>
        <taxon>Fungi</taxon>
        <taxon>Dikarya</taxon>
        <taxon>Ascomycota</taxon>
        <taxon>Pezizomycotina</taxon>
        <taxon>Dothideomycetes</taxon>
        <taxon>Pleosporomycetidae</taxon>
        <taxon>Mytilinidiales</taxon>
        <taxon>Mytilinidiaceae</taxon>
        <taxon>Lophium</taxon>
    </lineage>
</organism>
<dbReference type="AlphaFoldDB" id="A0A6A6Q7Z1"/>
<keyword evidence="1" id="KW-0677">Repeat</keyword>
<dbReference type="SUPFAM" id="SSF52540">
    <property type="entry name" value="P-loop containing nucleoside triphosphate hydrolases"/>
    <property type="match status" value="1"/>
</dbReference>
<evidence type="ECO:0000313" key="4">
    <source>
        <dbReference type="Proteomes" id="UP000799750"/>
    </source>
</evidence>
<feature type="domain" description="Nephrocystin 3-like N-terminal" evidence="2">
    <location>
        <begin position="87"/>
        <end position="262"/>
    </location>
</feature>
<dbReference type="PANTHER" id="PTHR10039:SF5">
    <property type="entry name" value="NACHT DOMAIN-CONTAINING PROTEIN"/>
    <property type="match status" value="1"/>
</dbReference>
<evidence type="ECO:0000256" key="1">
    <source>
        <dbReference type="ARBA" id="ARBA00022737"/>
    </source>
</evidence>
<reference evidence="3" key="1">
    <citation type="journal article" date="2020" name="Stud. Mycol.">
        <title>101 Dothideomycetes genomes: a test case for predicting lifestyles and emergence of pathogens.</title>
        <authorList>
            <person name="Haridas S."/>
            <person name="Albert R."/>
            <person name="Binder M."/>
            <person name="Bloem J."/>
            <person name="Labutti K."/>
            <person name="Salamov A."/>
            <person name="Andreopoulos B."/>
            <person name="Baker S."/>
            <person name="Barry K."/>
            <person name="Bills G."/>
            <person name="Bluhm B."/>
            <person name="Cannon C."/>
            <person name="Castanera R."/>
            <person name="Culley D."/>
            <person name="Daum C."/>
            <person name="Ezra D."/>
            <person name="Gonzalez J."/>
            <person name="Henrissat B."/>
            <person name="Kuo A."/>
            <person name="Liang C."/>
            <person name="Lipzen A."/>
            <person name="Lutzoni F."/>
            <person name="Magnuson J."/>
            <person name="Mondo S."/>
            <person name="Nolan M."/>
            <person name="Ohm R."/>
            <person name="Pangilinan J."/>
            <person name="Park H.-J."/>
            <person name="Ramirez L."/>
            <person name="Alfaro M."/>
            <person name="Sun H."/>
            <person name="Tritt A."/>
            <person name="Yoshinaga Y."/>
            <person name="Zwiers L.-H."/>
            <person name="Turgeon B."/>
            <person name="Goodwin S."/>
            <person name="Spatafora J."/>
            <person name="Crous P."/>
            <person name="Grigoriev I."/>
        </authorList>
    </citation>
    <scope>NUCLEOTIDE SEQUENCE</scope>
    <source>
        <strain evidence="3">CBS 269.34</strain>
    </source>
</reference>
<proteinExistence type="predicted"/>
<dbReference type="PANTHER" id="PTHR10039">
    <property type="entry name" value="AMELOGENIN"/>
    <property type="match status" value="1"/>
</dbReference>
<accession>A0A6A6Q7Z1</accession>
<sequence>MQKTLNELKFQLESNRSDNRTLLQFAVLAREKEELHLRREAEHWILNSLKFNQMEQRLRAVKGSHTDTFKWILSPEDKNQENSRSEVHFREWLEADQPGSKIFWVAGKPGSGKSTLMKYIWQNPDVDKILCKWAKGKRLVKANYFFWAAGSSLERSKKGLLRAIIYQVLRRHPEMIEDVCDTKVTELKREAQLGRMYHAAEWEEPELQRLLTSIIERLGSIDSNFFFFIDALDEYEGIGYEIVETILDLAKPPNVKLCISSRPLGPLTTIFQTNERWKVELHEHTVNDIKVFVKDTLIRNATFGEMFEEVEYQSLVSDVVKEARGVFLWVTLVVRLLLEGISIGARIDDLRSALHDIPGDLEDLYDRILTTTPPMLQQYLARILLVAMGTFRPFDEYLPTMLFYY</sequence>
<dbReference type="Proteomes" id="UP000799750">
    <property type="component" value="Unassembled WGS sequence"/>
</dbReference>
<dbReference type="Pfam" id="PF24883">
    <property type="entry name" value="NPHP3_N"/>
    <property type="match status" value="1"/>
</dbReference>
<gene>
    <name evidence="3" type="ORF">BU16DRAFT_473432</name>
</gene>
<dbReference type="EMBL" id="MU004202">
    <property type="protein sequence ID" value="KAF2488568.1"/>
    <property type="molecule type" value="Genomic_DNA"/>
</dbReference>
<dbReference type="InterPro" id="IPR027417">
    <property type="entry name" value="P-loop_NTPase"/>
</dbReference>
<evidence type="ECO:0000313" key="3">
    <source>
        <dbReference type="EMBL" id="KAF2488568.1"/>
    </source>
</evidence>
<protein>
    <recommendedName>
        <fullName evidence="2">Nephrocystin 3-like N-terminal domain-containing protein</fullName>
    </recommendedName>
</protein>
<dbReference type="OrthoDB" id="443402at2759"/>
<name>A0A6A6Q7Z1_9PEZI</name>
<evidence type="ECO:0000259" key="2">
    <source>
        <dbReference type="Pfam" id="PF24883"/>
    </source>
</evidence>